<evidence type="ECO:0000313" key="1">
    <source>
        <dbReference type="EMBL" id="KAK4009285.1"/>
    </source>
</evidence>
<gene>
    <name evidence="1" type="ORF">OUZ56_018401</name>
</gene>
<accession>A0ABQ9Z8R1</accession>
<keyword evidence="2" id="KW-1185">Reference proteome</keyword>
<dbReference type="Proteomes" id="UP001234178">
    <property type="component" value="Unassembled WGS sequence"/>
</dbReference>
<reference evidence="1 2" key="1">
    <citation type="journal article" date="2023" name="Nucleic Acids Res.">
        <title>The hologenome of Daphnia magna reveals possible DNA methylation and microbiome-mediated evolution of the host genome.</title>
        <authorList>
            <person name="Chaturvedi A."/>
            <person name="Li X."/>
            <person name="Dhandapani V."/>
            <person name="Marshall H."/>
            <person name="Kissane S."/>
            <person name="Cuenca-Cambronero M."/>
            <person name="Asole G."/>
            <person name="Calvet F."/>
            <person name="Ruiz-Romero M."/>
            <person name="Marangio P."/>
            <person name="Guigo R."/>
            <person name="Rago D."/>
            <person name="Mirbahai L."/>
            <person name="Eastwood N."/>
            <person name="Colbourne J.K."/>
            <person name="Zhou J."/>
            <person name="Mallon E."/>
            <person name="Orsini L."/>
        </authorList>
    </citation>
    <scope>NUCLEOTIDE SEQUENCE [LARGE SCALE GENOMIC DNA]</scope>
    <source>
        <strain evidence="1">LRV0_1</strain>
    </source>
</reference>
<evidence type="ECO:0000313" key="2">
    <source>
        <dbReference type="Proteomes" id="UP001234178"/>
    </source>
</evidence>
<comment type="caution">
    <text evidence="1">The sequence shown here is derived from an EMBL/GenBank/DDBJ whole genome shotgun (WGS) entry which is preliminary data.</text>
</comment>
<protein>
    <submittedName>
        <fullName evidence="1">Uncharacterized protein</fullName>
    </submittedName>
</protein>
<sequence>MFAHGNSKNPNKKFTRTKDSELQKLKMEKDKHPVKVYSEKLVEALVNDVIDERQKVDVVWDLRLGDDEIYHLIELKQETDFIHDIVLSPYQIVTCFSKETLGNFQKLIDRDNLPSICLSYDTAFEMGDFYKSEKSYKSVLARFYLNKWDKNFPTYYDKNIDTDINKMGSWILLKFGIKLLTNNQSESLNATMKRLIN</sequence>
<dbReference type="EMBL" id="JAOYFB010000003">
    <property type="protein sequence ID" value="KAK4009285.1"/>
    <property type="molecule type" value="Genomic_DNA"/>
</dbReference>
<name>A0ABQ9Z8R1_9CRUS</name>
<proteinExistence type="predicted"/>
<organism evidence="1 2">
    <name type="scientific">Daphnia magna</name>
    <dbReference type="NCBI Taxonomy" id="35525"/>
    <lineage>
        <taxon>Eukaryota</taxon>
        <taxon>Metazoa</taxon>
        <taxon>Ecdysozoa</taxon>
        <taxon>Arthropoda</taxon>
        <taxon>Crustacea</taxon>
        <taxon>Branchiopoda</taxon>
        <taxon>Diplostraca</taxon>
        <taxon>Cladocera</taxon>
        <taxon>Anomopoda</taxon>
        <taxon>Daphniidae</taxon>
        <taxon>Daphnia</taxon>
    </lineage>
</organism>